<dbReference type="Proteomes" id="UP000308365">
    <property type="component" value="Unassembled WGS sequence"/>
</dbReference>
<reference evidence="2" key="1">
    <citation type="journal article" date="2019" name="IScience">
        <title>Narwhal Genome Reveals Long-Term Low Genetic Diversity despite Current Large Abundance Size.</title>
        <authorList>
            <person name="Westbury M.V."/>
            <person name="Petersen B."/>
            <person name="Garde E."/>
            <person name="Heide-Jorgensen M.P."/>
            <person name="Lorenzen E.D."/>
        </authorList>
    </citation>
    <scope>NUCLEOTIDE SEQUENCE [LARGE SCALE GENOMIC DNA]</scope>
</reference>
<accession>A0A4U1FB08</accession>
<organism evidence="1 2">
    <name type="scientific">Monodon monoceros</name>
    <name type="common">Narwhal</name>
    <name type="synonym">Ceratodon monodon</name>
    <dbReference type="NCBI Taxonomy" id="40151"/>
    <lineage>
        <taxon>Eukaryota</taxon>
        <taxon>Metazoa</taxon>
        <taxon>Chordata</taxon>
        <taxon>Craniata</taxon>
        <taxon>Vertebrata</taxon>
        <taxon>Euteleostomi</taxon>
        <taxon>Mammalia</taxon>
        <taxon>Eutheria</taxon>
        <taxon>Laurasiatheria</taxon>
        <taxon>Artiodactyla</taxon>
        <taxon>Whippomorpha</taxon>
        <taxon>Cetacea</taxon>
        <taxon>Odontoceti</taxon>
        <taxon>Monodontidae</taxon>
        <taxon>Monodon</taxon>
    </lineage>
</organism>
<evidence type="ECO:0000313" key="1">
    <source>
        <dbReference type="EMBL" id="TKC46718.1"/>
    </source>
</evidence>
<dbReference type="EMBL" id="RWIC01000248">
    <property type="protein sequence ID" value="TKC46718.1"/>
    <property type="molecule type" value="Genomic_DNA"/>
</dbReference>
<sequence>MLPKRRRLHELGIWQNQILWKLFRTRLSSNPKRSWENECSFIYITNCEIISQKEKTLDGLVSLKYMMSVELRLSHQYLKQCVEVIAKEGQNLKELYLVSCKITDYDIEFRHQVFIYKPMHRKLLLAGGIEICFPVLQRYECLEVQALLLAHDEKRSQTPHGRSVELARDVSEVTVEQLVQQYPHITFSTVLQDCKRTLERAYQMGWTPNMSAASS</sequence>
<proteinExistence type="predicted"/>
<name>A0A4U1FB08_MONMO</name>
<evidence type="ECO:0000313" key="2">
    <source>
        <dbReference type="Proteomes" id="UP000308365"/>
    </source>
</evidence>
<comment type="caution">
    <text evidence="1">The sequence shown here is derived from an EMBL/GenBank/DDBJ whole genome shotgun (WGS) entry which is preliminary data.</text>
</comment>
<protein>
    <submittedName>
        <fullName evidence="1">Uncharacterized protein</fullName>
    </submittedName>
</protein>
<dbReference type="AlphaFoldDB" id="A0A4U1FB08"/>
<gene>
    <name evidence="1" type="ORF">EI555_016713</name>
</gene>